<accession>A0ABT6DIU1</accession>
<evidence type="ECO:0000256" key="1">
    <source>
        <dbReference type="SAM" id="SignalP"/>
    </source>
</evidence>
<dbReference type="InterPro" id="IPR011250">
    <property type="entry name" value="OMP/PagP_B-barrel"/>
</dbReference>
<dbReference type="InterPro" id="IPR030820">
    <property type="entry name" value="OMP_myx_plus_Proteobacteria"/>
</dbReference>
<dbReference type="SUPFAM" id="SSF56925">
    <property type="entry name" value="OMPA-like"/>
    <property type="match status" value="1"/>
</dbReference>
<reference evidence="2" key="1">
    <citation type="submission" date="2022-08" db="EMBL/GenBank/DDBJ databases">
        <title>Novel Bdellovibrio Species Isolated from Svalbard: Designation Bdellovibrio svalbardensis.</title>
        <authorList>
            <person name="Mitchell R.J."/>
            <person name="Choi S.Y."/>
        </authorList>
    </citation>
    <scope>NUCLEOTIDE SEQUENCE</scope>
    <source>
        <strain evidence="2">PAP01</strain>
    </source>
</reference>
<dbReference type="Gene3D" id="2.40.160.20">
    <property type="match status" value="1"/>
</dbReference>
<gene>
    <name evidence="2" type="ORF">NWE73_10340</name>
</gene>
<dbReference type="NCBIfam" id="TIGR04565">
    <property type="entry name" value="OMP_myx_plus"/>
    <property type="match status" value="1"/>
</dbReference>
<keyword evidence="1" id="KW-0732">Signal</keyword>
<keyword evidence="3" id="KW-1185">Reference proteome</keyword>
<feature type="chain" id="PRO_5046587079" evidence="1">
    <location>
        <begin position="25"/>
        <end position="243"/>
    </location>
</feature>
<organism evidence="2 3">
    <name type="scientific">Bdellovibrio svalbardensis</name>
    <dbReference type="NCBI Taxonomy" id="2972972"/>
    <lineage>
        <taxon>Bacteria</taxon>
        <taxon>Pseudomonadati</taxon>
        <taxon>Bdellovibrionota</taxon>
        <taxon>Bdellovibrionia</taxon>
        <taxon>Bdellovibrionales</taxon>
        <taxon>Pseudobdellovibrionaceae</taxon>
        <taxon>Bdellovibrio</taxon>
    </lineage>
</organism>
<evidence type="ECO:0000313" key="2">
    <source>
        <dbReference type="EMBL" id="MDG0816764.1"/>
    </source>
</evidence>
<name>A0ABT6DIU1_9BACT</name>
<protein>
    <submittedName>
        <fullName evidence="2">Outer membrane beta-barrel domain-containing protein</fullName>
    </submittedName>
</protein>
<evidence type="ECO:0000313" key="3">
    <source>
        <dbReference type="Proteomes" id="UP001152321"/>
    </source>
</evidence>
<dbReference type="Proteomes" id="UP001152321">
    <property type="component" value="Unassembled WGS sequence"/>
</dbReference>
<dbReference type="EMBL" id="JANRMI010000003">
    <property type="protein sequence ID" value="MDG0816764.1"/>
    <property type="molecule type" value="Genomic_DNA"/>
</dbReference>
<sequence>MLRNVFKAGIVIICAFLLHNTAFAADVVELPQEELATESVLPVFDKSVSVKNRNIVTAKRWDADIFYSYAMTEPIANVSKLGVAFYYNFNEDHALGFLYAKNFAGLSSYANQLNSQYNLDFSRAPQPLASYMLDYNIKAFYGKMSLTKSLVLNTLLYGSASAGMIQYEHKTYPAIALGLGQKFFFNRNWALRFDLRLYANQAPIPFLGNNQLKPTTQPPPTFDQFQERVTYTTTLDAGLSYLF</sequence>
<dbReference type="RefSeq" id="WP_277578242.1">
    <property type="nucleotide sequence ID" value="NZ_JANRMI010000003.1"/>
</dbReference>
<comment type="caution">
    <text evidence="2">The sequence shown here is derived from an EMBL/GenBank/DDBJ whole genome shotgun (WGS) entry which is preliminary data.</text>
</comment>
<feature type="signal peptide" evidence="1">
    <location>
        <begin position="1"/>
        <end position="24"/>
    </location>
</feature>
<proteinExistence type="predicted"/>